<feature type="non-terminal residue" evidence="1">
    <location>
        <position position="157"/>
    </location>
</feature>
<evidence type="ECO:0000313" key="2">
    <source>
        <dbReference type="Proteomes" id="UP000297245"/>
    </source>
</evidence>
<dbReference type="EMBL" id="ML179695">
    <property type="protein sequence ID" value="THU82967.1"/>
    <property type="molecule type" value="Genomic_DNA"/>
</dbReference>
<organism evidence="1 2">
    <name type="scientific">Dendrothele bispora (strain CBS 962.96)</name>
    <dbReference type="NCBI Taxonomy" id="1314807"/>
    <lineage>
        <taxon>Eukaryota</taxon>
        <taxon>Fungi</taxon>
        <taxon>Dikarya</taxon>
        <taxon>Basidiomycota</taxon>
        <taxon>Agaricomycotina</taxon>
        <taxon>Agaricomycetes</taxon>
        <taxon>Agaricomycetidae</taxon>
        <taxon>Agaricales</taxon>
        <taxon>Agaricales incertae sedis</taxon>
        <taxon>Dendrothele</taxon>
    </lineage>
</organism>
<name>A0A4S8L399_DENBC</name>
<reference evidence="1 2" key="1">
    <citation type="journal article" date="2019" name="Nat. Ecol. Evol.">
        <title>Megaphylogeny resolves global patterns of mushroom evolution.</title>
        <authorList>
            <person name="Varga T."/>
            <person name="Krizsan K."/>
            <person name="Foldi C."/>
            <person name="Dima B."/>
            <person name="Sanchez-Garcia M."/>
            <person name="Sanchez-Ramirez S."/>
            <person name="Szollosi G.J."/>
            <person name="Szarkandi J.G."/>
            <person name="Papp V."/>
            <person name="Albert L."/>
            <person name="Andreopoulos W."/>
            <person name="Angelini C."/>
            <person name="Antonin V."/>
            <person name="Barry K.W."/>
            <person name="Bougher N.L."/>
            <person name="Buchanan P."/>
            <person name="Buyck B."/>
            <person name="Bense V."/>
            <person name="Catcheside P."/>
            <person name="Chovatia M."/>
            <person name="Cooper J."/>
            <person name="Damon W."/>
            <person name="Desjardin D."/>
            <person name="Finy P."/>
            <person name="Geml J."/>
            <person name="Haridas S."/>
            <person name="Hughes K."/>
            <person name="Justo A."/>
            <person name="Karasinski D."/>
            <person name="Kautmanova I."/>
            <person name="Kiss B."/>
            <person name="Kocsube S."/>
            <person name="Kotiranta H."/>
            <person name="LaButti K.M."/>
            <person name="Lechner B.E."/>
            <person name="Liimatainen K."/>
            <person name="Lipzen A."/>
            <person name="Lukacs Z."/>
            <person name="Mihaltcheva S."/>
            <person name="Morgado L.N."/>
            <person name="Niskanen T."/>
            <person name="Noordeloos M.E."/>
            <person name="Ohm R.A."/>
            <person name="Ortiz-Santana B."/>
            <person name="Ovrebo C."/>
            <person name="Racz N."/>
            <person name="Riley R."/>
            <person name="Savchenko A."/>
            <person name="Shiryaev A."/>
            <person name="Soop K."/>
            <person name="Spirin V."/>
            <person name="Szebenyi C."/>
            <person name="Tomsovsky M."/>
            <person name="Tulloss R.E."/>
            <person name="Uehling J."/>
            <person name="Grigoriev I.V."/>
            <person name="Vagvolgyi C."/>
            <person name="Papp T."/>
            <person name="Martin F.M."/>
            <person name="Miettinen O."/>
            <person name="Hibbett D.S."/>
            <person name="Nagy L.G."/>
        </authorList>
    </citation>
    <scope>NUCLEOTIDE SEQUENCE [LARGE SCALE GENOMIC DNA]</scope>
    <source>
        <strain evidence="1 2">CBS 962.96</strain>
    </source>
</reference>
<gene>
    <name evidence="1" type="ORF">K435DRAFT_690431</name>
</gene>
<protein>
    <recommendedName>
        <fullName evidence="3">Retrotransposon gag domain-containing protein</fullName>
    </recommendedName>
</protein>
<evidence type="ECO:0008006" key="3">
    <source>
        <dbReference type="Google" id="ProtNLM"/>
    </source>
</evidence>
<proteinExistence type="predicted"/>
<evidence type="ECO:0000313" key="1">
    <source>
        <dbReference type="EMBL" id="THU82967.1"/>
    </source>
</evidence>
<dbReference type="OrthoDB" id="3267748at2759"/>
<dbReference type="AlphaFoldDB" id="A0A4S8L399"/>
<keyword evidence="2" id="KW-1185">Reference proteome</keyword>
<accession>A0A4S8L399</accession>
<sequence length="157" mass="18714">MTLKPDPPDVYDGAVDVRAYIKYVTEGTAYVRDGGVPRNRRVMKLSKFLKGKAYEFYLSTVANNPFEWDLRTFFIELYNHCFPITFRMDQRRKLRKSFQNQRSVRECISELNDLFNTVGLMDEREKVHKLWTGLNKKIQKGLWREKLNPEFSSYEEV</sequence>
<dbReference type="Proteomes" id="UP000297245">
    <property type="component" value="Unassembled WGS sequence"/>
</dbReference>